<proteinExistence type="predicted"/>
<dbReference type="AlphaFoldDB" id="A0A5B7H7E3"/>
<protein>
    <submittedName>
        <fullName evidence="1">Uncharacterized protein</fullName>
    </submittedName>
</protein>
<dbReference type="Proteomes" id="UP000324222">
    <property type="component" value="Unassembled WGS sequence"/>
</dbReference>
<sequence>MIRKFENGDEVMCAEPLRQYVQGATRVDLVTPGGHFPAVLLLLPSRHASSS</sequence>
<name>A0A5B7H7E3_PORTR</name>
<gene>
    <name evidence="1" type="ORF">E2C01_061162</name>
</gene>
<accession>A0A5B7H7E3</accession>
<dbReference type="EMBL" id="VSRR010025622">
    <property type="protein sequence ID" value="MPC67002.1"/>
    <property type="molecule type" value="Genomic_DNA"/>
</dbReference>
<evidence type="ECO:0000313" key="1">
    <source>
        <dbReference type="EMBL" id="MPC67002.1"/>
    </source>
</evidence>
<evidence type="ECO:0000313" key="2">
    <source>
        <dbReference type="Proteomes" id="UP000324222"/>
    </source>
</evidence>
<reference evidence="1 2" key="1">
    <citation type="submission" date="2019-05" db="EMBL/GenBank/DDBJ databases">
        <title>Another draft genome of Portunus trituberculatus and its Hox gene families provides insights of decapod evolution.</title>
        <authorList>
            <person name="Jeong J.-H."/>
            <person name="Song I."/>
            <person name="Kim S."/>
            <person name="Choi T."/>
            <person name="Kim D."/>
            <person name="Ryu S."/>
            <person name="Kim W."/>
        </authorList>
    </citation>
    <scope>NUCLEOTIDE SEQUENCE [LARGE SCALE GENOMIC DNA]</scope>
    <source>
        <tissue evidence="1">Muscle</tissue>
    </source>
</reference>
<comment type="caution">
    <text evidence="1">The sequence shown here is derived from an EMBL/GenBank/DDBJ whole genome shotgun (WGS) entry which is preliminary data.</text>
</comment>
<keyword evidence="2" id="KW-1185">Reference proteome</keyword>
<organism evidence="1 2">
    <name type="scientific">Portunus trituberculatus</name>
    <name type="common">Swimming crab</name>
    <name type="synonym">Neptunus trituberculatus</name>
    <dbReference type="NCBI Taxonomy" id="210409"/>
    <lineage>
        <taxon>Eukaryota</taxon>
        <taxon>Metazoa</taxon>
        <taxon>Ecdysozoa</taxon>
        <taxon>Arthropoda</taxon>
        <taxon>Crustacea</taxon>
        <taxon>Multicrustacea</taxon>
        <taxon>Malacostraca</taxon>
        <taxon>Eumalacostraca</taxon>
        <taxon>Eucarida</taxon>
        <taxon>Decapoda</taxon>
        <taxon>Pleocyemata</taxon>
        <taxon>Brachyura</taxon>
        <taxon>Eubrachyura</taxon>
        <taxon>Portunoidea</taxon>
        <taxon>Portunidae</taxon>
        <taxon>Portuninae</taxon>
        <taxon>Portunus</taxon>
    </lineage>
</organism>